<organism evidence="1 2">
    <name type="scientific">Pseudolactococcus laudensis</name>
    <dbReference type="NCBI Taxonomy" id="1494461"/>
    <lineage>
        <taxon>Bacteria</taxon>
        <taxon>Bacillati</taxon>
        <taxon>Bacillota</taxon>
        <taxon>Bacilli</taxon>
        <taxon>Lactobacillales</taxon>
        <taxon>Streptococcaceae</taxon>
        <taxon>Pseudolactococcus</taxon>
    </lineage>
</organism>
<reference evidence="1 2" key="1">
    <citation type="submission" date="2020-07" db="EMBL/GenBank/DDBJ databases">
        <authorList>
            <person name="Hilgarth M."/>
            <person name="Werum V."/>
            <person name="Vogel R.F."/>
        </authorList>
    </citation>
    <scope>NUCLEOTIDE SEQUENCE [LARGE SCALE GENOMIC DNA]</scope>
    <source>
        <strain evidence="1 2">DSM 28961</strain>
    </source>
</reference>
<proteinExistence type="predicted"/>
<dbReference type="GeneID" id="303196062"/>
<dbReference type="Proteomes" id="UP000530186">
    <property type="component" value="Unassembled WGS sequence"/>
</dbReference>
<evidence type="ECO:0000313" key="2">
    <source>
        <dbReference type="Proteomes" id="UP000530186"/>
    </source>
</evidence>
<comment type="caution">
    <text evidence="1">The sequence shown here is derived from an EMBL/GenBank/DDBJ whole genome shotgun (WGS) entry which is preliminary data.</text>
</comment>
<accession>A0A7V8N2X1</accession>
<dbReference type="RefSeq" id="WP_180747672.1">
    <property type="nucleotide sequence ID" value="NZ_CBCRWQ010000045.1"/>
</dbReference>
<protein>
    <submittedName>
        <fullName evidence="1">Uncharacterized protein</fullName>
    </submittedName>
</protein>
<dbReference type="EMBL" id="JACBNY010000043">
    <property type="protein sequence ID" value="MBA0017627.1"/>
    <property type="molecule type" value="Genomic_DNA"/>
</dbReference>
<dbReference type="AlphaFoldDB" id="A0A7V8N2X1"/>
<gene>
    <name evidence="1" type="ORF">HZR21_11110</name>
</gene>
<keyword evidence="2" id="KW-1185">Reference proteome</keyword>
<sequence length="110" mass="12223">MTVNKDVKREGAKVITMCGSLKFMAEIQRLAEKLELEGNCVLSITYPTKAKDDYTEEELEILGKLHKQKIAMSDAIYVVNSKGYIGDSTKSEIEYARSIGKEVLSLVDGC</sequence>
<evidence type="ECO:0000313" key="1">
    <source>
        <dbReference type="EMBL" id="MBA0017627.1"/>
    </source>
</evidence>
<name>A0A7V8N2X1_9LACT</name>